<comment type="caution">
    <text evidence="6">The sequence shown here is derived from an EMBL/GenBank/DDBJ whole genome shotgun (WGS) entry which is preliminary data.</text>
</comment>
<name>A0ABW5NXU1_9FLAO</name>
<dbReference type="Pfam" id="PF09685">
    <property type="entry name" value="MamF_MmsF"/>
    <property type="match status" value="1"/>
</dbReference>
<evidence type="ECO:0000256" key="4">
    <source>
        <dbReference type="ARBA" id="ARBA00023136"/>
    </source>
</evidence>
<sequence>MEYTEGTIETTPVTETKPFVHPYEYELASNSYMMAVVSVIAGLPLPVINLIATVGYYLAHRKSSYLVRWHCIQASLGQIALIPFNSIALAWTLGILFGGRGFLGLYDIPRRYYADNVTLFEDYTGTTLLYWLYITFVIILNITEFIIVIATATKVRKGHNVRWFGIASLADRLTSTEDRNPYKTA</sequence>
<keyword evidence="7" id="KW-1185">Reference proteome</keyword>
<evidence type="ECO:0000256" key="1">
    <source>
        <dbReference type="ARBA" id="ARBA00004141"/>
    </source>
</evidence>
<keyword evidence="4 5" id="KW-0472">Membrane</keyword>
<dbReference type="RefSeq" id="WP_379822691.1">
    <property type="nucleotide sequence ID" value="NZ_JBHUMD010000030.1"/>
</dbReference>
<feature type="transmembrane region" description="Helical" evidence="5">
    <location>
        <begin position="32"/>
        <end position="58"/>
    </location>
</feature>
<proteinExistence type="predicted"/>
<organism evidence="6 7">
    <name type="scientific">Flavobacterium suzhouense</name>
    <dbReference type="NCBI Taxonomy" id="1529638"/>
    <lineage>
        <taxon>Bacteria</taxon>
        <taxon>Pseudomonadati</taxon>
        <taxon>Bacteroidota</taxon>
        <taxon>Flavobacteriia</taxon>
        <taxon>Flavobacteriales</taxon>
        <taxon>Flavobacteriaceae</taxon>
        <taxon>Flavobacterium</taxon>
    </lineage>
</organism>
<comment type="subcellular location">
    <subcellularLocation>
        <location evidence="1">Membrane</location>
        <topology evidence="1">Multi-pass membrane protein</topology>
    </subcellularLocation>
</comment>
<feature type="transmembrane region" description="Helical" evidence="5">
    <location>
        <begin position="128"/>
        <end position="152"/>
    </location>
</feature>
<accession>A0ABW5NXU1</accession>
<keyword evidence="2 5" id="KW-0812">Transmembrane</keyword>
<protein>
    <recommendedName>
        <fullName evidence="8">Tic20 family protein</fullName>
    </recommendedName>
</protein>
<dbReference type="Proteomes" id="UP001597480">
    <property type="component" value="Unassembled WGS sequence"/>
</dbReference>
<dbReference type="EMBL" id="JBHUMD010000030">
    <property type="protein sequence ID" value="MFD2603745.1"/>
    <property type="molecule type" value="Genomic_DNA"/>
</dbReference>
<feature type="transmembrane region" description="Helical" evidence="5">
    <location>
        <begin position="79"/>
        <end position="103"/>
    </location>
</feature>
<keyword evidence="3 5" id="KW-1133">Transmembrane helix</keyword>
<evidence type="ECO:0000313" key="6">
    <source>
        <dbReference type="EMBL" id="MFD2603745.1"/>
    </source>
</evidence>
<gene>
    <name evidence="6" type="ORF">ACFSR3_16900</name>
</gene>
<evidence type="ECO:0000256" key="2">
    <source>
        <dbReference type="ARBA" id="ARBA00022692"/>
    </source>
</evidence>
<evidence type="ECO:0000313" key="7">
    <source>
        <dbReference type="Proteomes" id="UP001597480"/>
    </source>
</evidence>
<evidence type="ECO:0000256" key="5">
    <source>
        <dbReference type="SAM" id="Phobius"/>
    </source>
</evidence>
<reference evidence="7" key="1">
    <citation type="journal article" date="2019" name="Int. J. Syst. Evol. Microbiol.">
        <title>The Global Catalogue of Microorganisms (GCM) 10K type strain sequencing project: providing services to taxonomists for standard genome sequencing and annotation.</title>
        <authorList>
            <consortium name="The Broad Institute Genomics Platform"/>
            <consortium name="The Broad Institute Genome Sequencing Center for Infectious Disease"/>
            <person name="Wu L."/>
            <person name="Ma J."/>
        </authorList>
    </citation>
    <scope>NUCLEOTIDE SEQUENCE [LARGE SCALE GENOMIC DNA]</scope>
    <source>
        <strain evidence="7">KCTC 42107</strain>
    </source>
</reference>
<dbReference type="InterPro" id="IPR019109">
    <property type="entry name" value="MamF_MmsF"/>
</dbReference>
<evidence type="ECO:0008006" key="8">
    <source>
        <dbReference type="Google" id="ProtNLM"/>
    </source>
</evidence>
<evidence type="ECO:0000256" key="3">
    <source>
        <dbReference type="ARBA" id="ARBA00022989"/>
    </source>
</evidence>